<feature type="transmembrane region" description="Helical" evidence="1">
    <location>
        <begin position="20"/>
        <end position="53"/>
    </location>
</feature>
<dbReference type="Proteomes" id="UP000196560">
    <property type="component" value="Unassembled WGS sequence"/>
</dbReference>
<feature type="transmembrane region" description="Helical" evidence="1">
    <location>
        <begin position="337"/>
        <end position="362"/>
    </location>
</feature>
<accession>A0A1Y3U5V6</accession>
<comment type="caution">
    <text evidence="2">The sequence shown here is derived from an EMBL/GenBank/DDBJ whole genome shotgun (WGS) entry which is preliminary data.</text>
</comment>
<feature type="transmembrane region" description="Helical" evidence="1">
    <location>
        <begin position="178"/>
        <end position="194"/>
    </location>
</feature>
<evidence type="ECO:0000256" key="1">
    <source>
        <dbReference type="SAM" id="Phobius"/>
    </source>
</evidence>
<gene>
    <name evidence="2" type="ORF">B5G21_07140</name>
</gene>
<protein>
    <recommendedName>
        <fullName evidence="4">Polymerase</fullName>
    </recommendedName>
</protein>
<dbReference type="RefSeq" id="WP_087186605.1">
    <property type="nucleotide sequence ID" value="NZ_NFHO01000007.1"/>
</dbReference>
<feature type="transmembrane region" description="Helical" evidence="1">
    <location>
        <begin position="305"/>
        <end position="325"/>
    </location>
</feature>
<keyword evidence="3" id="KW-1185">Reference proteome</keyword>
<proteinExistence type="predicted"/>
<evidence type="ECO:0000313" key="2">
    <source>
        <dbReference type="EMBL" id="OUN42598.1"/>
    </source>
</evidence>
<organism evidence="2 3">
    <name type="scientific">Enorma massiliensis</name>
    <dbReference type="NCBI Taxonomy" id="1472761"/>
    <lineage>
        <taxon>Bacteria</taxon>
        <taxon>Bacillati</taxon>
        <taxon>Actinomycetota</taxon>
        <taxon>Coriobacteriia</taxon>
        <taxon>Coriobacteriales</taxon>
        <taxon>Coriobacteriaceae</taxon>
        <taxon>Enorma</taxon>
    </lineage>
</organism>
<feature type="transmembrane region" description="Helical" evidence="1">
    <location>
        <begin position="110"/>
        <end position="131"/>
    </location>
</feature>
<feature type="transmembrane region" description="Helical" evidence="1">
    <location>
        <begin position="151"/>
        <end position="171"/>
    </location>
</feature>
<evidence type="ECO:0008006" key="4">
    <source>
        <dbReference type="Google" id="ProtNLM"/>
    </source>
</evidence>
<dbReference type="AlphaFoldDB" id="A0A1Y3U5V6"/>
<feature type="transmembrane region" description="Helical" evidence="1">
    <location>
        <begin position="229"/>
        <end position="248"/>
    </location>
</feature>
<reference evidence="3" key="1">
    <citation type="submission" date="2017-04" db="EMBL/GenBank/DDBJ databases">
        <title>Function of individual gut microbiota members based on whole genome sequencing of pure cultures obtained from chicken caecum.</title>
        <authorList>
            <person name="Medvecky M."/>
            <person name="Cejkova D."/>
            <person name="Polansky O."/>
            <person name="Karasova D."/>
            <person name="Kubasova T."/>
            <person name="Cizek A."/>
            <person name="Rychlik I."/>
        </authorList>
    </citation>
    <scope>NUCLEOTIDE SEQUENCE [LARGE SCALE GENOMIC DNA]</scope>
    <source>
        <strain evidence="3">An70</strain>
    </source>
</reference>
<name>A0A1Y3U5V6_9ACTN</name>
<feature type="transmembrane region" description="Helical" evidence="1">
    <location>
        <begin position="200"/>
        <end position="217"/>
    </location>
</feature>
<keyword evidence="1" id="KW-0472">Membrane</keyword>
<evidence type="ECO:0000313" key="3">
    <source>
        <dbReference type="Proteomes" id="UP000196560"/>
    </source>
</evidence>
<dbReference type="EMBL" id="NFHO01000007">
    <property type="protein sequence ID" value="OUN42598.1"/>
    <property type="molecule type" value="Genomic_DNA"/>
</dbReference>
<feature type="transmembrane region" description="Helical" evidence="1">
    <location>
        <begin position="65"/>
        <end position="98"/>
    </location>
</feature>
<keyword evidence="1" id="KW-1133">Transmembrane helix</keyword>
<keyword evidence="1" id="KW-0812">Transmembrane</keyword>
<sequence>MYLNTRLLDMDARGSWLFYVAYTLLIVGSFVSSLAVGFTGINAVYALAVVLALPRLFSVRASHVAILITLFAIPALCACFLLARDPMIVVFAILLLAAKDLEFDSIVKHSLYIVSGMLALSLAFALLGVIPDTVLVRELHGRFVECHSLGFYHYSKVPTYWFYLYLSYSYLNRNTYSLLKHVLWLLGGLVIYLICFERLRFYLLIVAFIIFAIAGMMKNKHLGRSWRCASAAIYPTLFILSVVVAMAYTPTSGFFEEINTLLSGRLRLENIALNQFGISILGQSVEMNNSLGLTDSSQYMFVDAAYIYIPIVYGVIIGVALLLIYTLSILKAAKNDCLVLVLAFVCIAIDCLVGNQLLSIWLCPLPFYLTCSAAEDAGRVSSVSKLDKLGIALGNPLLK</sequence>